<evidence type="ECO:0000313" key="3">
    <source>
        <dbReference type="EMBL" id="GAA0575264.1"/>
    </source>
</evidence>
<keyword evidence="4" id="KW-1185">Reference proteome</keyword>
<gene>
    <name evidence="3" type="ORF">GCM10009546_42300</name>
</gene>
<keyword evidence="2" id="KW-1133">Transmembrane helix</keyword>
<evidence type="ECO:0000256" key="2">
    <source>
        <dbReference type="SAM" id="Phobius"/>
    </source>
</evidence>
<feature type="region of interest" description="Disordered" evidence="1">
    <location>
        <begin position="139"/>
        <end position="171"/>
    </location>
</feature>
<organism evidence="3 4">
    <name type="scientific">Actinomadura livida</name>
    <dbReference type="NCBI Taxonomy" id="79909"/>
    <lineage>
        <taxon>Bacteria</taxon>
        <taxon>Bacillati</taxon>
        <taxon>Actinomycetota</taxon>
        <taxon>Actinomycetes</taxon>
        <taxon>Streptosporangiales</taxon>
        <taxon>Thermomonosporaceae</taxon>
        <taxon>Actinomadura</taxon>
    </lineage>
</organism>
<keyword evidence="2" id="KW-0812">Transmembrane</keyword>
<dbReference type="Proteomes" id="UP001501427">
    <property type="component" value="Unassembled WGS sequence"/>
</dbReference>
<reference evidence="4" key="1">
    <citation type="journal article" date="2019" name="Int. J. Syst. Evol. Microbiol.">
        <title>The Global Catalogue of Microorganisms (GCM) 10K type strain sequencing project: providing services to taxonomists for standard genome sequencing and annotation.</title>
        <authorList>
            <consortium name="The Broad Institute Genomics Platform"/>
            <consortium name="The Broad Institute Genome Sequencing Center for Infectious Disease"/>
            <person name="Wu L."/>
            <person name="Ma J."/>
        </authorList>
    </citation>
    <scope>NUCLEOTIDE SEQUENCE [LARGE SCALE GENOMIC DNA]</scope>
    <source>
        <strain evidence="4">JCM 10667</strain>
    </source>
</reference>
<feature type="transmembrane region" description="Helical" evidence="2">
    <location>
        <begin position="112"/>
        <end position="130"/>
    </location>
</feature>
<accession>A0ABP3PXU2</accession>
<sequence>MSLMISIRRRPQEEVLTRLDRVQEAARQAARQGTGMYRQGAEMCRQGASSAAERIRPAADERVMAVRGWSAPKLRQAARYVETGLAPRVSTFLTDTAHRVEPPRRSKSGRGAFMAMMGVVTAVGVAGVVATRRGTIRDLTKGSGEHAGDATSADSMTVTGADVDGQVHSPH</sequence>
<name>A0ABP3PXU2_9ACTN</name>
<protein>
    <submittedName>
        <fullName evidence="3">Uncharacterized protein</fullName>
    </submittedName>
</protein>
<evidence type="ECO:0000256" key="1">
    <source>
        <dbReference type="SAM" id="MobiDB-lite"/>
    </source>
</evidence>
<evidence type="ECO:0000313" key="4">
    <source>
        <dbReference type="Proteomes" id="UP001501427"/>
    </source>
</evidence>
<proteinExistence type="predicted"/>
<feature type="compositionally biased region" description="Basic and acidic residues" evidence="1">
    <location>
        <begin position="139"/>
        <end position="148"/>
    </location>
</feature>
<keyword evidence="2" id="KW-0472">Membrane</keyword>
<dbReference type="EMBL" id="BAAAHD010000037">
    <property type="protein sequence ID" value="GAA0575264.1"/>
    <property type="molecule type" value="Genomic_DNA"/>
</dbReference>
<comment type="caution">
    <text evidence="3">The sequence shown here is derived from an EMBL/GenBank/DDBJ whole genome shotgun (WGS) entry which is preliminary data.</text>
</comment>